<gene>
    <name evidence="8" type="primary">aroE</name>
    <name evidence="12" type="ORF">SAMN05421781_1018</name>
</gene>
<dbReference type="STRING" id="1122204.SAMN05421781_1018"/>
<evidence type="ECO:0000259" key="11">
    <source>
        <dbReference type="Pfam" id="PF18317"/>
    </source>
</evidence>
<feature type="binding site" evidence="8">
    <location>
        <position position="223"/>
    </location>
    <ligand>
        <name>shikimate</name>
        <dbReference type="ChEBI" id="CHEBI:36208"/>
    </ligand>
</feature>
<dbReference type="GO" id="GO:0008652">
    <property type="term" value="P:amino acid biosynthetic process"/>
    <property type="evidence" value="ECO:0007669"/>
    <property type="project" value="UniProtKB-KW"/>
</dbReference>
<dbReference type="PANTHER" id="PTHR21089">
    <property type="entry name" value="SHIKIMATE DEHYDROGENASE"/>
    <property type="match status" value="1"/>
</dbReference>
<keyword evidence="6 8" id="KW-0057">Aromatic amino acid biosynthesis</keyword>
<evidence type="ECO:0000259" key="10">
    <source>
        <dbReference type="Pfam" id="PF08501"/>
    </source>
</evidence>
<evidence type="ECO:0000256" key="7">
    <source>
        <dbReference type="ARBA" id="ARBA00049442"/>
    </source>
</evidence>
<feature type="binding site" evidence="8">
    <location>
        <position position="63"/>
    </location>
    <ligand>
        <name>shikimate</name>
        <dbReference type="ChEBI" id="CHEBI:36208"/>
    </ligand>
</feature>
<evidence type="ECO:0000256" key="2">
    <source>
        <dbReference type="ARBA" id="ARBA00012962"/>
    </source>
</evidence>
<keyword evidence="13" id="KW-1185">Reference proteome</keyword>
<comment type="similarity">
    <text evidence="8">Belongs to the shikimate dehydrogenase family.</text>
</comment>
<dbReference type="PANTHER" id="PTHR21089:SF1">
    <property type="entry name" value="BIFUNCTIONAL 3-DEHYDROQUINATE DEHYDRATASE_SHIKIMATE DEHYDROGENASE, CHLOROPLASTIC"/>
    <property type="match status" value="1"/>
</dbReference>
<dbReference type="UniPathway" id="UPA00053">
    <property type="reaction ID" value="UER00087"/>
</dbReference>
<feature type="binding site" evidence="8">
    <location>
        <begin position="129"/>
        <end position="133"/>
    </location>
    <ligand>
        <name>NADP(+)</name>
        <dbReference type="ChEBI" id="CHEBI:58349"/>
    </ligand>
</feature>
<sequence length="284" mass="31227">MPKTLLGLIGHPLGHSLSPQMHNEQFGKLGVDGYYHLFDMPEEELQKGIQALRQLGAAGFNITIPHKVNVMDDIDKLDPSAKRIGAVNTVVRENDELVGYNTDGEGYLESLLAVRSLEQIKNANILVIGAGGAARAVCYALSLRSPESITIVNRTQEKAEQLKNHLEDIAAIKTASKEEAESRNGEYDILINTTSIGMSPEVNNSPWILENVKASALCSDLIYNPWETRWLKDAREAGLDTLNGSGMFVNQGALAFKYWTGKEPDRKAMQALVEDHLKGENNAE</sequence>
<proteinExistence type="inferred from homology"/>
<dbReference type="HAMAP" id="MF_00222">
    <property type="entry name" value="Shikimate_DH_AroE"/>
    <property type="match status" value="1"/>
</dbReference>
<dbReference type="GO" id="GO:0009423">
    <property type="term" value="P:chorismate biosynthetic process"/>
    <property type="evidence" value="ECO:0007669"/>
    <property type="project" value="UniProtKB-UniRule"/>
</dbReference>
<dbReference type="InterPro" id="IPR013708">
    <property type="entry name" value="Shikimate_DH-bd_N"/>
</dbReference>
<comment type="caution">
    <text evidence="8">Lacks conserved residue(s) required for the propagation of feature annotation.</text>
</comment>
<dbReference type="InterPro" id="IPR022893">
    <property type="entry name" value="Shikimate_DH_fam"/>
</dbReference>
<dbReference type="EC" id="1.1.1.25" evidence="2 8"/>
<dbReference type="GO" id="GO:0009073">
    <property type="term" value="P:aromatic amino acid family biosynthetic process"/>
    <property type="evidence" value="ECO:0007669"/>
    <property type="project" value="UniProtKB-KW"/>
</dbReference>
<feature type="binding site" evidence="8">
    <location>
        <position position="88"/>
    </location>
    <ligand>
        <name>shikimate</name>
        <dbReference type="ChEBI" id="CHEBI:36208"/>
    </ligand>
</feature>
<dbReference type="NCBIfam" id="NF001319">
    <property type="entry name" value="PRK00258.3-3"/>
    <property type="match status" value="1"/>
</dbReference>
<dbReference type="Gene3D" id="3.40.50.720">
    <property type="entry name" value="NAD(P)-binding Rossmann-like Domain"/>
    <property type="match status" value="1"/>
</dbReference>
<dbReference type="GO" id="GO:0050661">
    <property type="term" value="F:NADP binding"/>
    <property type="evidence" value="ECO:0007669"/>
    <property type="project" value="InterPro"/>
</dbReference>
<evidence type="ECO:0000313" key="12">
    <source>
        <dbReference type="EMBL" id="SDW26198.1"/>
    </source>
</evidence>
<feature type="binding site" evidence="8">
    <location>
        <begin position="16"/>
        <end position="18"/>
    </location>
    <ligand>
        <name>shikimate</name>
        <dbReference type="ChEBI" id="CHEBI:36208"/>
    </ligand>
</feature>
<dbReference type="Proteomes" id="UP000199488">
    <property type="component" value="Unassembled WGS sequence"/>
</dbReference>
<comment type="pathway">
    <text evidence="1 8">Metabolic intermediate biosynthesis; chorismate biosynthesis; chorismate from D-erythrose 4-phosphate and phosphoenolpyruvate: step 4/7.</text>
</comment>
<dbReference type="GO" id="GO:0005829">
    <property type="term" value="C:cytosol"/>
    <property type="evidence" value="ECO:0007669"/>
    <property type="project" value="TreeGrafter"/>
</dbReference>
<keyword evidence="4 8" id="KW-0521">NADP</keyword>
<dbReference type="RefSeq" id="WP_091611953.1">
    <property type="nucleotide sequence ID" value="NZ_FNNC01000001.1"/>
</dbReference>
<evidence type="ECO:0000256" key="4">
    <source>
        <dbReference type="ARBA" id="ARBA00022857"/>
    </source>
</evidence>
<evidence type="ECO:0000313" key="13">
    <source>
        <dbReference type="Proteomes" id="UP000199488"/>
    </source>
</evidence>
<dbReference type="OrthoDB" id="9792692at2"/>
<comment type="subunit">
    <text evidence="8">Homodimer.</text>
</comment>
<dbReference type="Pfam" id="PF08501">
    <property type="entry name" value="Shikimate_dh_N"/>
    <property type="match status" value="1"/>
</dbReference>
<dbReference type="Pfam" id="PF01488">
    <property type="entry name" value="Shikimate_DH"/>
    <property type="match status" value="1"/>
</dbReference>
<feature type="domain" description="SDH C-terminal" evidence="11">
    <location>
        <begin position="244"/>
        <end position="273"/>
    </location>
</feature>
<dbReference type="CDD" id="cd01065">
    <property type="entry name" value="NAD_bind_Shikimate_DH"/>
    <property type="match status" value="1"/>
</dbReference>
<comment type="function">
    <text evidence="8">Involved in the biosynthesis of the chorismate, which leads to the biosynthesis of aromatic amino acids. Catalyzes the reversible NADPH linked reduction of 3-dehydroshikimate (DHSA) to yield shikimate (SA).</text>
</comment>
<evidence type="ECO:0000256" key="6">
    <source>
        <dbReference type="ARBA" id="ARBA00023141"/>
    </source>
</evidence>
<reference evidence="12 13" key="1">
    <citation type="submission" date="2016-10" db="EMBL/GenBank/DDBJ databases">
        <authorList>
            <person name="de Groot N.N."/>
        </authorList>
    </citation>
    <scope>NUCLEOTIDE SEQUENCE [LARGE SCALE GENOMIC DNA]</scope>
    <source>
        <strain evidence="12 13">DSM 23126</strain>
    </source>
</reference>
<dbReference type="InterPro" id="IPR046346">
    <property type="entry name" value="Aminoacid_DH-like_N_sf"/>
</dbReference>
<dbReference type="GO" id="GO:0004764">
    <property type="term" value="F:shikimate 3-dehydrogenase (NADP+) activity"/>
    <property type="evidence" value="ECO:0007669"/>
    <property type="project" value="UniProtKB-UniRule"/>
</dbReference>
<dbReference type="Pfam" id="PF18317">
    <property type="entry name" value="SDH_C"/>
    <property type="match status" value="1"/>
</dbReference>
<feature type="binding site" evidence="8">
    <location>
        <position position="251"/>
    </location>
    <ligand>
        <name>shikimate</name>
        <dbReference type="ChEBI" id="CHEBI:36208"/>
    </ligand>
</feature>
<evidence type="ECO:0000256" key="3">
    <source>
        <dbReference type="ARBA" id="ARBA00022605"/>
    </source>
</evidence>
<dbReference type="GO" id="GO:0019632">
    <property type="term" value="P:shikimate metabolic process"/>
    <property type="evidence" value="ECO:0007669"/>
    <property type="project" value="InterPro"/>
</dbReference>
<dbReference type="EMBL" id="FNNC01000001">
    <property type="protein sequence ID" value="SDW26198.1"/>
    <property type="molecule type" value="Genomic_DNA"/>
</dbReference>
<name>A0A1H2S3U9_9BACI</name>
<dbReference type="InterPro" id="IPR041121">
    <property type="entry name" value="SDH_C"/>
</dbReference>
<dbReference type="SUPFAM" id="SSF53223">
    <property type="entry name" value="Aminoacid dehydrogenase-like, N-terminal domain"/>
    <property type="match status" value="1"/>
</dbReference>
<feature type="active site" description="Proton acceptor" evidence="8">
    <location>
        <position position="67"/>
    </location>
</feature>
<dbReference type="SUPFAM" id="SSF51735">
    <property type="entry name" value="NAD(P)-binding Rossmann-fold domains"/>
    <property type="match status" value="1"/>
</dbReference>
<evidence type="ECO:0000256" key="8">
    <source>
        <dbReference type="HAMAP-Rule" id="MF_00222"/>
    </source>
</evidence>
<feature type="domain" description="Shikimate dehydrogenase substrate binding N-terminal" evidence="10">
    <location>
        <begin position="8"/>
        <end position="90"/>
    </location>
</feature>
<evidence type="ECO:0000256" key="5">
    <source>
        <dbReference type="ARBA" id="ARBA00023002"/>
    </source>
</evidence>
<keyword evidence="3 8" id="KW-0028">Amino-acid biosynthesis</keyword>
<comment type="catalytic activity">
    <reaction evidence="7 8">
        <text>shikimate + NADP(+) = 3-dehydroshikimate + NADPH + H(+)</text>
        <dbReference type="Rhea" id="RHEA:17737"/>
        <dbReference type="ChEBI" id="CHEBI:15378"/>
        <dbReference type="ChEBI" id="CHEBI:16630"/>
        <dbReference type="ChEBI" id="CHEBI:36208"/>
        <dbReference type="ChEBI" id="CHEBI:57783"/>
        <dbReference type="ChEBI" id="CHEBI:58349"/>
        <dbReference type="EC" id="1.1.1.25"/>
    </reaction>
</comment>
<feature type="binding site" evidence="8">
    <location>
        <begin position="153"/>
        <end position="158"/>
    </location>
    <ligand>
        <name>NADP(+)</name>
        <dbReference type="ChEBI" id="CHEBI:58349"/>
    </ligand>
</feature>
<dbReference type="AlphaFoldDB" id="A0A1H2S3U9"/>
<feature type="domain" description="Quinate/shikimate 5-dehydrogenase/glutamyl-tRNA reductase" evidence="9">
    <location>
        <begin position="112"/>
        <end position="195"/>
    </location>
</feature>
<accession>A0A1H2S3U9</accession>
<organism evidence="12 13">
    <name type="scientific">Marinococcus luteus</name>
    <dbReference type="NCBI Taxonomy" id="1122204"/>
    <lineage>
        <taxon>Bacteria</taxon>
        <taxon>Bacillati</taxon>
        <taxon>Bacillota</taxon>
        <taxon>Bacilli</taxon>
        <taxon>Bacillales</taxon>
        <taxon>Bacillaceae</taxon>
        <taxon>Marinococcus</taxon>
    </lineage>
</organism>
<evidence type="ECO:0000259" key="9">
    <source>
        <dbReference type="Pfam" id="PF01488"/>
    </source>
</evidence>
<protein>
    <recommendedName>
        <fullName evidence="2 8">Shikimate dehydrogenase (NADP(+))</fullName>
        <shortName evidence="8">SDH</shortName>
        <ecNumber evidence="2 8">1.1.1.25</ecNumber>
    </recommendedName>
</protein>
<dbReference type="InterPro" id="IPR011342">
    <property type="entry name" value="Shikimate_DH"/>
</dbReference>
<dbReference type="Gene3D" id="3.40.50.10860">
    <property type="entry name" value="Leucine Dehydrogenase, chain A, domain 1"/>
    <property type="match status" value="1"/>
</dbReference>
<feature type="binding site" evidence="8">
    <location>
        <position position="221"/>
    </location>
    <ligand>
        <name>NADP(+)</name>
        <dbReference type="ChEBI" id="CHEBI:58349"/>
    </ligand>
</feature>
<dbReference type="NCBIfam" id="TIGR00507">
    <property type="entry name" value="aroE"/>
    <property type="match status" value="1"/>
</dbReference>
<evidence type="ECO:0000256" key="1">
    <source>
        <dbReference type="ARBA" id="ARBA00004871"/>
    </source>
</evidence>
<keyword evidence="5 8" id="KW-0560">Oxidoreductase</keyword>
<dbReference type="InterPro" id="IPR036291">
    <property type="entry name" value="NAD(P)-bd_dom_sf"/>
</dbReference>
<feature type="binding site" evidence="8">
    <location>
        <position position="103"/>
    </location>
    <ligand>
        <name>shikimate</name>
        <dbReference type="ChEBI" id="CHEBI:36208"/>
    </ligand>
</feature>
<dbReference type="InterPro" id="IPR006151">
    <property type="entry name" value="Shikm_DH/Glu-tRNA_Rdtase"/>
</dbReference>
<feature type="binding site" evidence="8">
    <location>
        <position position="244"/>
    </location>
    <ligand>
        <name>NADP(+)</name>
        <dbReference type="ChEBI" id="CHEBI:58349"/>
    </ligand>
</feature>